<accession>A0A3N8R7Y2</accession>
<evidence type="ECO:0000313" key="1">
    <source>
        <dbReference type="EMBL" id="RQT14443.1"/>
    </source>
</evidence>
<dbReference type="EMBL" id="QTQV01000010">
    <property type="protein sequence ID" value="RQT14443.1"/>
    <property type="molecule type" value="Genomic_DNA"/>
</dbReference>
<sequence length="100" mass="11299">MRIVAKRTLLNFIARHAQAEQALLTWHAEAAKADWKTPQSIRDQYASASFVGRNRVTFNIKGNDFRLIVAVAYQIGVVYVKFVGTHAEYDKVDAATVEME</sequence>
<name>A0A3N8R7Y2_9BURK</name>
<proteinExistence type="predicted"/>
<comment type="caution">
    <text evidence="1">The sequence shown here is derived from an EMBL/GenBank/DDBJ whole genome shotgun (WGS) entry which is preliminary data.</text>
</comment>
<dbReference type="AlphaFoldDB" id="A0A3N8R7Y2"/>
<dbReference type="GO" id="GO:0003723">
    <property type="term" value="F:RNA binding"/>
    <property type="evidence" value="ECO:0007669"/>
    <property type="project" value="InterPro"/>
</dbReference>
<organism evidence="1 2">
    <name type="scientific">Burkholderia contaminans</name>
    <dbReference type="NCBI Taxonomy" id="488447"/>
    <lineage>
        <taxon>Bacteria</taxon>
        <taxon>Pseudomonadati</taxon>
        <taxon>Pseudomonadota</taxon>
        <taxon>Betaproteobacteria</taxon>
        <taxon>Burkholderiales</taxon>
        <taxon>Burkholderiaceae</taxon>
        <taxon>Burkholderia</taxon>
        <taxon>Burkholderia cepacia complex</taxon>
    </lineage>
</organism>
<gene>
    <name evidence="1" type="ORF">DF051_18750</name>
</gene>
<dbReference type="GO" id="GO:0004519">
    <property type="term" value="F:endonuclease activity"/>
    <property type="evidence" value="ECO:0007669"/>
    <property type="project" value="InterPro"/>
</dbReference>
<dbReference type="GO" id="GO:0110001">
    <property type="term" value="C:toxin-antitoxin complex"/>
    <property type="evidence" value="ECO:0007669"/>
    <property type="project" value="InterPro"/>
</dbReference>
<evidence type="ECO:0000313" key="2">
    <source>
        <dbReference type="Proteomes" id="UP000277921"/>
    </source>
</evidence>
<dbReference type="InterPro" id="IPR018669">
    <property type="entry name" value="Toxin_HigB"/>
</dbReference>
<dbReference type="Pfam" id="PF09907">
    <property type="entry name" value="HigB_toxin"/>
    <property type="match status" value="1"/>
</dbReference>
<dbReference type="RefSeq" id="WP_124580498.1">
    <property type="nucleotide sequence ID" value="NZ_QTQV01000010.1"/>
</dbReference>
<dbReference type="Proteomes" id="UP000277921">
    <property type="component" value="Unassembled WGS sequence"/>
</dbReference>
<protein>
    <submittedName>
        <fullName evidence="1">Type II toxin-antitoxin system HigB family toxin</fullName>
    </submittedName>
</protein>
<reference evidence="1 2" key="1">
    <citation type="submission" date="2018-08" db="EMBL/GenBank/DDBJ databases">
        <title>Comparative analysis of Burkholderia isolates from Puerto Rico.</title>
        <authorList>
            <person name="Hall C."/>
            <person name="Sahl J."/>
            <person name="Wagner D."/>
        </authorList>
    </citation>
    <scope>NUCLEOTIDE SEQUENCE [LARGE SCALE GENOMIC DNA]</scope>
    <source>
        <strain evidence="1 2">Bp9025</strain>
    </source>
</reference>